<dbReference type="Pfam" id="PF14278">
    <property type="entry name" value="TetR_C_8"/>
    <property type="match status" value="1"/>
</dbReference>
<accession>A0ABW5WW28</accession>
<sequence length="197" mass="23236">MDAVNNDRRVRKTKRALHEALINLMSEKDIRSISVKSLTEKADIHRSTFYAHYVDIFDLYDDLEDTVMFELEHLITENFSLKLHDYFRVLFNYIDENKNLCRLLFTGEHASCFLARLTDLFKAACLENWSGFMGERGRHEALAYYAEYHLNGGFAMVRRWVDSDFKYPKEEMVRMIAGLDAHISKYLAEEQQTETLK</sequence>
<gene>
    <name evidence="4" type="ORF">ACFSX4_11000</name>
</gene>
<name>A0ABW5WW28_9STAP</name>
<reference evidence="5" key="1">
    <citation type="journal article" date="2019" name="Int. J. Syst. Evol. Microbiol.">
        <title>The Global Catalogue of Microorganisms (GCM) 10K type strain sequencing project: providing services to taxonomists for standard genome sequencing and annotation.</title>
        <authorList>
            <consortium name="The Broad Institute Genomics Platform"/>
            <consortium name="The Broad Institute Genome Sequencing Center for Infectious Disease"/>
            <person name="Wu L."/>
            <person name="Ma J."/>
        </authorList>
    </citation>
    <scope>NUCLEOTIDE SEQUENCE [LARGE SCALE GENOMIC DNA]</scope>
    <source>
        <strain evidence="5">KCTC 33575</strain>
    </source>
</reference>
<dbReference type="RefSeq" id="WP_377774548.1">
    <property type="nucleotide sequence ID" value="NZ_JBHUOQ010000004.1"/>
</dbReference>
<dbReference type="PROSITE" id="PS50977">
    <property type="entry name" value="HTH_TETR_2"/>
    <property type="match status" value="1"/>
</dbReference>
<evidence type="ECO:0000256" key="1">
    <source>
        <dbReference type="ARBA" id="ARBA00023125"/>
    </source>
</evidence>
<evidence type="ECO:0000256" key="2">
    <source>
        <dbReference type="PROSITE-ProRule" id="PRU00335"/>
    </source>
</evidence>
<dbReference type="PANTHER" id="PTHR43479:SF7">
    <property type="entry name" value="TETR-FAMILY TRANSCRIPTIONAL REGULATOR"/>
    <property type="match status" value="1"/>
</dbReference>
<feature type="domain" description="HTH tetR-type" evidence="3">
    <location>
        <begin position="11"/>
        <end position="71"/>
    </location>
</feature>
<organism evidence="4 5">
    <name type="scientific">Corticicoccus populi</name>
    <dbReference type="NCBI Taxonomy" id="1812821"/>
    <lineage>
        <taxon>Bacteria</taxon>
        <taxon>Bacillati</taxon>
        <taxon>Bacillota</taxon>
        <taxon>Bacilli</taxon>
        <taxon>Bacillales</taxon>
        <taxon>Staphylococcaceae</taxon>
        <taxon>Corticicoccus</taxon>
    </lineage>
</organism>
<proteinExistence type="predicted"/>
<evidence type="ECO:0000313" key="4">
    <source>
        <dbReference type="EMBL" id="MFD2830991.1"/>
    </source>
</evidence>
<dbReference type="Proteomes" id="UP001597519">
    <property type="component" value="Unassembled WGS sequence"/>
</dbReference>
<dbReference type="SUPFAM" id="SSF46689">
    <property type="entry name" value="Homeodomain-like"/>
    <property type="match status" value="1"/>
</dbReference>
<dbReference type="PANTHER" id="PTHR43479">
    <property type="entry name" value="ACREF/ENVCD OPERON REPRESSOR-RELATED"/>
    <property type="match status" value="1"/>
</dbReference>
<keyword evidence="1 2" id="KW-0238">DNA-binding</keyword>
<comment type="caution">
    <text evidence="4">The sequence shown here is derived from an EMBL/GenBank/DDBJ whole genome shotgun (WGS) entry which is preliminary data.</text>
</comment>
<dbReference type="InterPro" id="IPR039532">
    <property type="entry name" value="TetR_C_Firmicutes"/>
</dbReference>
<feature type="DNA-binding region" description="H-T-H motif" evidence="2">
    <location>
        <begin position="34"/>
        <end position="53"/>
    </location>
</feature>
<protein>
    <submittedName>
        <fullName evidence="4">TetR/AcrR family transcriptional regulator</fullName>
    </submittedName>
</protein>
<keyword evidence="5" id="KW-1185">Reference proteome</keyword>
<evidence type="ECO:0000259" key="3">
    <source>
        <dbReference type="PROSITE" id="PS50977"/>
    </source>
</evidence>
<evidence type="ECO:0000313" key="5">
    <source>
        <dbReference type="Proteomes" id="UP001597519"/>
    </source>
</evidence>
<dbReference type="InterPro" id="IPR009057">
    <property type="entry name" value="Homeodomain-like_sf"/>
</dbReference>
<dbReference type="InterPro" id="IPR050624">
    <property type="entry name" value="HTH-type_Tx_Regulator"/>
</dbReference>
<dbReference type="InterPro" id="IPR001647">
    <property type="entry name" value="HTH_TetR"/>
</dbReference>
<dbReference type="Gene3D" id="1.10.357.10">
    <property type="entry name" value="Tetracycline Repressor, domain 2"/>
    <property type="match status" value="1"/>
</dbReference>
<dbReference type="EMBL" id="JBHUOQ010000004">
    <property type="protein sequence ID" value="MFD2830991.1"/>
    <property type="molecule type" value="Genomic_DNA"/>
</dbReference>